<sequence length="260" mass="28619">MSTGIYNTFMGDYVGYTNQWGSSNVFNGYRAGYTATGSNKLYINNSQTTSPLIDGDFSSNDLTFNGDVNITGSLTKGSGAFVQPHPSDPAKEVVYAFFEGPEHAVFLRGKARLVDGRATIETPEHFRVVAGKDEDITVQFTPRSTDTFGLAAIGVTKEHIEVRELKGVTSTYEFDYFITAKRGGFEGHAPIQPNTHLTADQKRAADFEDAYAKKDDLTIKTMRMLLISNGILTREGKLNRETVAKLGWTLKEVDVAAHRP</sequence>
<accession>A0AA96GMF6</accession>
<gene>
    <name evidence="1" type="ORF">PQG83_14280</name>
</gene>
<dbReference type="AlphaFoldDB" id="A0AA96GMF6"/>
<dbReference type="KEGG" id="nneo:PQG83_14280"/>
<evidence type="ECO:0000313" key="1">
    <source>
        <dbReference type="EMBL" id="WNM60919.1"/>
    </source>
</evidence>
<dbReference type="RefSeq" id="WP_312742336.1">
    <property type="nucleotide sequence ID" value="NZ_CP116968.1"/>
</dbReference>
<name>A0AA96GMF6_9BACT</name>
<organism evidence="1 2">
    <name type="scientific">Candidatus Nitrospira neomarina</name>
    <dbReference type="NCBI Taxonomy" id="3020899"/>
    <lineage>
        <taxon>Bacteria</taxon>
        <taxon>Pseudomonadati</taxon>
        <taxon>Nitrospirota</taxon>
        <taxon>Nitrospiria</taxon>
        <taxon>Nitrospirales</taxon>
        <taxon>Nitrospiraceae</taxon>
        <taxon>Nitrospira</taxon>
    </lineage>
</organism>
<dbReference type="Proteomes" id="UP001302494">
    <property type="component" value="Chromosome"/>
</dbReference>
<protein>
    <recommendedName>
        <fullName evidence="3">Peptidase S74 domain-containing protein</fullName>
    </recommendedName>
</protein>
<dbReference type="EMBL" id="CP116968">
    <property type="protein sequence ID" value="WNM60919.1"/>
    <property type="molecule type" value="Genomic_DNA"/>
</dbReference>
<evidence type="ECO:0000313" key="2">
    <source>
        <dbReference type="Proteomes" id="UP001302494"/>
    </source>
</evidence>
<proteinExistence type="predicted"/>
<evidence type="ECO:0008006" key="3">
    <source>
        <dbReference type="Google" id="ProtNLM"/>
    </source>
</evidence>
<reference evidence="1 2" key="1">
    <citation type="submission" date="2023-01" db="EMBL/GenBank/DDBJ databases">
        <title>Cultivation and genomic characterization of new, ubiquitous marine nitrite-oxidizing bacteria from the Nitrospirales.</title>
        <authorList>
            <person name="Mueller A.J."/>
            <person name="Daebeler A."/>
            <person name="Herbold C.W."/>
            <person name="Kirkegaard R.H."/>
            <person name="Daims H."/>
        </authorList>
    </citation>
    <scope>NUCLEOTIDE SEQUENCE [LARGE SCALE GENOMIC DNA]</scope>
    <source>
        <strain evidence="1 2">DK</strain>
    </source>
</reference>
<keyword evidence="2" id="KW-1185">Reference proteome</keyword>